<dbReference type="InterPro" id="IPR057326">
    <property type="entry name" value="KR_dom"/>
</dbReference>
<evidence type="ECO:0000256" key="7">
    <source>
        <dbReference type="ARBA" id="ARBA00023098"/>
    </source>
</evidence>
<dbReference type="PROSITE" id="PS00061">
    <property type="entry name" value="ADH_SHORT"/>
    <property type="match status" value="1"/>
</dbReference>
<dbReference type="PRINTS" id="PR00080">
    <property type="entry name" value="SDRFAMILY"/>
</dbReference>
<proteinExistence type="inferred from homology"/>
<keyword evidence="4" id="KW-0276">Fatty acid metabolism</keyword>
<sequence>MDFKGQVAVVTGAGRGIGQAIAESLATLGVNIAVVDLGADDAGAVAEGLVSMGVRAIPVTADVSNADSVKDMFSTVVKEFGGMDIVVNNAGITRDALLLRMKEEDWDSVIDVNLKSVFLCSKEAVKIMSKRRYGRIVNIASVVAFTGNPGQANYSASKAGIVGLTKTIAREYAGRGITSNAVAPGFIMTAMTEKLPDNVKDEMKKAIPTGKLGTVQDVANAVVFLSSPDAGYITGQVVHVNGGMYM</sequence>
<dbReference type="GO" id="GO:0004316">
    <property type="term" value="F:3-oxoacyl-[acyl-carrier-protein] reductase (NADPH) activity"/>
    <property type="evidence" value="ECO:0007669"/>
    <property type="project" value="UniProtKB-EC"/>
</dbReference>
<dbReference type="InterPro" id="IPR011284">
    <property type="entry name" value="3oxo_ACP_reduc"/>
</dbReference>
<dbReference type="InterPro" id="IPR002347">
    <property type="entry name" value="SDR_fam"/>
</dbReference>
<name>A0A3B1CW78_9ZZZZ</name>
<evidence type="ECO:0000256" key="3">
    <source>
        <dbReference type="ARBA" id="ARBA00022516"/>
    </source>
</evidence>
<dbReference type="InterPro" id="IPR036291">
    <property type="entry name" value="NAD(P)-bd_dom_sf"/>
</dbReference>
<dbReference type="PANTHER" id="PTHR42879">
    <property type="entry name" value="3-OXOACYL-(ACYL-CARRIER-PROTEIN) REDUCTASE"/>
    <property type="match status" value="1"/>
</dbReference>
<keyword evidence="5" id="KW-0521">NADP</keyword>
<evidence type="ECO:0000256" key="1">
    <source>
        <dbReference type="ARBA" id="ARBA00005194"/>
    </source>
</evidence>
<dbReference type="Pfam" id="PF13561">
    <property type="entry name" value="adh_short_C2"/>
    <property type="match status" value="1"/>
</dbReference>
<dbReference type="NCBIfam" id="NF005559">
    <property type="entry name" value="PRK07231.1"/>
    <property type="match status" value="1"/>
</dbReference>
<keyword evidence="7" id="KW-0443">Lipid metabolism</keyword>
<protein>
    <submittedName>
        <fullName evidence="10">3-oxoacyl-[acyl-carrier protein] reductase</fullName>
        <ecNumber evidence="10">1.1.1.100</ecNumber>
    </submittedName>
</protein>
<dbReference type="PRINTS" id="PR00081">
    <property type="entry name" value="GDHRDH"/>
</dbReference>
<keyword evidence="6 10" id="KW-0560">Oxidoreductase</keyword>
<accession>A0A3B1CW78</accession>
<reference evidence="10" key="1">
    <citation type="submission" date="2018-06" db="EMBL/GenBank/DDBJ databases">
        <authorList>
            <person name="Zhirakovskaya E."/>
        </authorList>
    </citation>
    <scope>NUCLEOTIDE SEQUENCE</scope>
</reference>
<dbReference type="GO" id="GO:0051287">
    <property type="term" value="F:NAD binding"/>
    <property type="evidence" value="ECO:0007669"/>
    <property type="project" value="InterPro"/>
</dbReference>
<dbReference type="NCBIfam" id="NF009466">
    <property type="entry name" value="PRK12826.1-2"/>
    <property type="match status" value="1"/>
</dbReference>
<evidence type="ECO:0000256" key="4">
    <source>
        <dbReference type="ARBA" id="ARBA00022832"/>
    </source>
</evidence>
<dbReference type="FunFam" id="3.40.50.720:FF:000037">
    <property type="entry name" value="3-oxoacyl-[acyl-carrier-protein] reductase FabG"/>
    <property type="match status" value="1"/>
</dbReference>
<evidence type="ECO:0000256" key="5">
    <source>
        <dbReference type="ARBA" id="ARBA00022857"/>
    </source>
</evidence>
<dbReference type="InterPro" id="IPR050259">
    <property type="entry name" value="SDR"/>
</dbReference>
<dbReference type="NCBIfam" id="NF004198">
    <property type="entry name" value="PRK05653.1-3"/>
    <property type="match status" value="1"/>
</dbReference>
<evidence type="ECO:0000313" key="10">
    <source>
        <dbReference type="EMBL" id="VAX28134.1"/>
    </source>
</evidence>
<evidence type="ECO:0000259" key="9">
    <source>
        <dbReference type="SMART" id="SM00822"/>
    </source>
</evidence>
<dbReference type="PANTHER" id="PTHR42879:SF2">
    <property type="entry name" value="3-OXOACYL-[ACYL-CARRIER-PROTEIN] REDUCTASE FABG"/>
    <property type="match status" value="1"/>
</dbReference>
<dbReference type="InterPro" id="IPR020904">
    <property type="entry name" value="Sc_DH/Rdtase_CS"/>
</dbReference>
<feature type="domain" description="Ketoreductase" evidence="9">
    <location>
        <begin position="6"/>
        <end position="190"/>
    </location>
</feature>
<dbReference type="EC" id="1.1.1.100" evidence="10"/>
<dbReference type="CDD" id="cd05333">
    <property type="entry name" value="BKR_SDR_c"/>
    <property type="match status" value="1"/>
</dbReference>
<organism evidence="10">
    <name type="scientific">hydrothermal vent metagenome</name>
    <dbReference type="NCBI Taxonomy" id="652676"/>
    <lineage>
        <taxon>unclassified sequences</taxon>
        <taxon>metagenomes</taxon>
        <taxon>ecological metagenomes</taxon>
    </lineage>
</organism>
<evidence type="ECO:0000256" key="6">
    <source>
        <dbReference type="ARBA" id="ARBA00023002"/>
    </source>
</evidence>
<dbReference type="SUPFAM" id="SSF51735">
    <property type="entry name" value="NAD(P)-binding Rossmann-fold domains"/>
    <property type="match status" value="1"/>
</dbReference>
<dbReference type="AlphaFoldDB" id="A0A3B1CW78"/>
<dbReference type="NCBIfam" id="TIGR01830">
    <property type="entry name" value="3oxo_ACP_reduc"/>
    <property type="match status" value="1"/>
</dbReference>
<dbReference type="EMBL" id="UOGI01000018">
    <property type="protein sequence ID" value="VAX28134.1"/>
    <property type="molecule type" value="Genomic_DNA"/>
</dbReference>
<comment type="similarity">
    <text evidence="2">Belongs to the short-chain dehydrogenases/reductases (SDR) family.</text>
</comment>
<gene>
    <name evidence="10" type="ORF">MNBD_NITROSPIRAE03-578</name>
</gene>
<evidence type="ECO:0000256" key="8">
    <source>
        <dbReference type="ARBA" id="ARBA00023160"/>
    </source>
</evidence>
<dbReference type="Gene3D" id="3.40.50.720">
    <property type="entry name" value="NAD(P)-binding Rossmann-like Domain"/>
    <property type="match status" value="1"/>
</dbReference>
<evidence type="ECO:0000256" key="2">
    <source>
        <dbReference type="ARBA" id="ARBA00006484"/>
    </source>
</evidence>
<dbReference type="SMART" id="SM00822">
    <property type="entry name" value="PKS_KR"/>
    <property type="match status" value="1"/>
</dbReference>
<keyword evidence="3" id="KW-0444">Lipid biosynthesis</keyword>
<comment type="pathway">
    <text evidence="1">Lipid metabolism; fatty acid biosynthesis.</text>
</comment>
<keyword evidence="8" id="KW-0275">Fatty acid biosynthesis</keyword>
<dbReference type="GO" id="GO:0006633">
    <property type="term" value="P:fatty acid biosynthetic process"/>
    <property type="evidence" value="ECO:0007669"/>
    <property type="project" value="UniProtKB-KW"/>
</dbReference>